<reference evidence="3 4" key="1">
    <citation type="journal article" date="2015" name="PLoS Negl. Trop. Dis.">
        <title>Distribution of Plasmids in Distinct Leptospira Pathogenic Species.</title>
        <authorList>
            <person name="Wang Y."/>
            <person name="Zhuang X."/>
            <person name="Zhong Y."/>
            <person name="Zhang C."/>
            <person name="Zhang Y."/>
            <person name="Zeng L."/>
            <person name="Zhu Y."/>
            <person name="He P."/>
            <person name="Dong K."/>
            <person name="Pal U."/>
            <person name="Guo X."/>
            <person name="Qin J."/>
        </authorList>
    </citation>
    <scope>NUCLEOTIDE SEQUENCE [LARGE SCALE GENOMIC DNA]</scope>
    <source>
        <strain evidence="3 4">56604</strain>
    </source>
</reference>
<protein>
    <submittedName>
        <fullName evidence="3">PGAP1-like protein</fullName>
    </submittedName>
</protein>
<dbReference type="Proteomes" id="UP000058857">
    <property type="component" value="Chromosome 1"/>
</dbReference>
<dbReference type="Gene3D" id="3.40.50.1820">
    <property type="entry name" value="alpha/beta hydrolase"/>
    <property type="match status" value="1"/>
</dbReference>
<dbReference type="GO" id="GO:0016788">
    <property type="term" value="F:hydrolase activity, acting on ester bonds"/>
    <property type="evidence" value="ECO:0007669"/>
    <property type="project" value="InterPro"/>
</dbReference>
<feature type="domain" description="GPI inositol-deacylase PGAP1-like alpha/beta" evidence="2">
    <location>
        <begin position="190"/>
        <end position="258"/>
    </location>
</feature>
<keyword evidence="1" id="KW-0812">Transmembrane</keyword>
<accession>A0A0E3B1E4</accession>
<gene>
    <name evidence="3" type="ORF">LBBP_00879</name>
</gene>
<dbReference type="PATRIC" id="fig|280505.15.peg.853"/>
<dbReference type="AlphaFoldDB" id="A0A0E3B1E4"/>
<dbReference type="SUPFAM" id="SSF53474">
    <property type="entry name" value="alpha/beta-Hydrolases"/>
    <property type="match status" value="1"/>
</dbReference>
<dbReference type="InterPro" id="IPR012908">
    <property type="entry name" value="PGAP1-ab_dom-like"/>
</dbReference>
<feature type="transmembrane region" description="Helical" evidence="1">
    <location>
        <begin position="38"/>
        <end position="55"/>
    </location>
</feature>
<evidence type="ECO:0000313" key="3">
    <source>
        <dbReference type="EMBL" id="ALO25201.1"/>
    </source>
</evidence>
<evidence type="ECO:0000313" key="4">
    <source>
        <dbReference type="Proteomes" id="UP000058857"/>
    </source>
</evidence>
<sequence length="416" mass="47092">MKLRFPFCFRNLLQSSFNFKNYLLHFSIFRLYLKGMKLFLILSKFFGLFLCFSLFTSCADLSWNKFKDKLNLTKKKNMAEEILQTLTFLFWGEFNHELYKFVPIPFFTLKSQFNADQFILVNPGLKENKPKIILIHGWDFKEKNTQAPTDKFSKVTNLRETWDDVLEMYSQNISGVQSSYELYAFTYRTSDYVENNGKRLIDKLNAVFTSNDKVILLAHSMGGLVGRSALYHSNNTNDVIDLIVTLGTPYLGSPFASSSYQGNFGKLGDLIAFMTGSEGGKDLAYTNALGTSYQVPTPNEYINGAFNPYLERLLAESSKDSKIIAFYGEMSVCNNHPGSDTIYTIGCGFLSEGNPSFANKSDGIVSSTSAKMSSKLPGAKQFPKDFDHAQLSFRNHVNTISRNAYFNEVLSVINTQ</sequence>
<name>A0A0E3B1E4_LEPBO</name>
<keyword evidence="1" id="KW-1133">Transmembrane helix</keyword>
<dbReference type="InterPro" id="IPR029058">
    <property type="entry name" value="AB_hydrolase_fold"/>
</dbReference>
<evidence type="ECO:0000259" key="2">
    <source>
        <dbReference type="Pfam" id="PF07819"/>
    </source>
</evidence>
<keyword evidence="1" id="KW-0472">Membrane</keyword>
<evidence type="ECO:0000256" key="1">
    <source>
        <dbReference type="SAM" id="Phobius"/>
    </source>
</evidence>
<dbReference type="EMBL" id="CP012029">
    <property type="protein sequence ID" value="ALO25201.1"/>
    <property type="molecule type" value="Genomic_DNA"/>
</dbReference>
<dbReference type="Pfam" id="PF07819">
    <property type="entry name" value="PGAP1"/>
    <property type="match status" value="1"/>
</dbReference>
<proteinExistence type="predicted"/>
<organism evidence="3">
    <name type="scientific">Leptospira borgpetersenii serovar Ballum</name>
    <dbReference type="NCBI Taxonomy" id="280505"/>
    <lineage>
        <taxon>Bacteria</taxon>
        <taxon>Pseudomonadati</taxon>
        <taxon>Spirochaetota</taxon>
        <taxon>Spirochaetia</taxon>
        <taxon>Leptospirales</taxon>
        <taxon>Leptospiraceae</taxon>
        <taxon>Leptospira</taxon>
    </lineage>
</organism>